<dbReference type="AlphaFoldDB" id="A0AAD1Y887"/>
<comment type="caution">
    <text evidence="2">The sequence shown here is derived from an EMBL/GenBank/DDBJ whole genome shotgun (WGS) entry which is preliminary data.</text>
</comment>
<protein>
    <submittedName>
        <fullName evidence="2">Uncharacterized protein</fullName>
    </submittedName>
</protein>
<name>A0AAD1Y887_EUPCR</name>
<evidence type="ECO:0000313" key="3">
    <source>
        <dbReference type="Proteomes" id="UP001295684"/>
    </source>
</evidence>
<dbReference type="EMBL" id="CAMPGE010029764">
    <property type="protein sequence ID" value="CAI2387251.1"/>
    <property type="molecule type" value="Genomic_DNA"/>
</dbReference>
<organism evidence="2 3">
    <name type="scientific">Euplotes crassus</name>
    <dbReference type="NCBI Taxonomy" id="5936"/>
    <lineage>
        <taxon>Eukaryota</taxon>
        <taxon>Sar</taxon>
        <taxon>Alveolata</taxon>
        <taxon>Ciliophora</taxon>
        <taxon>Intramacronucleata</taxon>
        <taxon>Spirotrichea</taxon>
        <taxon>Hypotrichia</taxon>
        <taxon>Euplotida</taxon>
        <taxon>Euplotidae</taxon>
        <taxon>Moneuplotes</taxon>
    </lineage>
</organism>
<dbReference type="Proteomes" id="UP001295684">
    <property type="component" value="Unassembled WGS sequence"/>
</dbReference>
<evidence type="ECO:0000313" key="2">
    <source>
        <dbReference type="EMBL" id="CAI2387251.1"/>
    </source>
</evidence>
<keyword evidence="3" id="KW-1185">Reference proteome</keyword>
<gene>
    <name evidence="2" type="ORF">ECRASSUSDP1_LOCUS28880</name>
</gene>
<evidence type="ECO:0000256" key="1">
    <source>
        <dbReference type="SAM" id="MobiDB-lite"/>
    </source>
</evidence>
<proteinExistence type="predicted"/>
<accession>A0AAD1Y887</accession>
<feature type="region of interest" description="Disordered" evidence="1">
    <location>
        <begin position="1"/>
        <end position="26"/>
    </location>
</feature>
<reference evidence="2" key="1">
    <citation type="submission" date="2023-07" db="EMBL/GenBank/DDBJ databases">
        <authorList>
            <consortium name="AG Swart"/>
            <person name="Singh M."/>
            <person name="Singh A."/>
            <person name="Seah K."/>
            <person name="Emmerich C."/>
        </authorList>
    </citation>
    <scope>NUCLEOTIDE SEQUENCE</scope>
    <source>
        <strain evidence="2">DP1</strain>
    </source>
</reference>
<sequence length="242" mass="27495">MSLSNREDNEQNSSNIDPPPSYEIQGSSNLIHLNESDFSFSNLNSNVWASTVNKDTTIGEYYCSSNFNAMNSISESEPHGESEPSLEERLENLQDNLFRHNQVFQTVVEKYEPPQISKIVVKKEKEEEHSAGSQRIENYVDFLNSTCHNTFVKLSHSTKSSSETLRDADKMMRIEVSEFLNTHGSLRKEGSASIEGFPEQLLPKISVTARNVERKTRSIGILCEDSTEEFFTDQNLRELAET</sequence>